<accession>A0A3M7RVE5</accession>
<reference evidence="1 2" key="1">
    <citation type="journal article" date="2018" name="Sci. Rep.">
        <title>Genomic signatures of local adaptation to the degree of environmental predictability in rotifers.</title>
        <authorList>
            <person name="Franch-Gras L."/>
            <person name="Hahn C."/>
            <person name="Garcia-Roger E.M."/>
            <person name="Carmona M.J."/>
            <person name="Serra M."/>
            <person name="Gomez A."/>
        </authorList>
    </citation>
    <scope>NUCLEOTIDE SEQUENCE [LARGE SCALE GENOMIC DNA]</scope>
    <source>
        <strain evidence="1">HYR1</strain>
    </source>
</reference>
<sequence>MDKKTEFKCLSDKQFPTNIIDELIQIGSLKIQKNAKLNKSATHIYSKFSFGTFAACHPYHAYE</sequence>
<proteinExistence type="predicted"/>
<keyword evidence="2" id="KW-1185">Reference proteome</keyword>
<name>A0A3M7RVE5_BRAPC</name>
<dbReference type="EMBL" id="REGN01002531">
    <property type="protein sequence ID" value="RNA27543.1"/>
    <property type="molecule type" value="Genomic_DNA"/>
</dbReference>
<evidence type="ECO:0000313" key="2">
    <source>
        <dbReference type="Proteomes" id="UP000276133"/>
    </source>
</evidence>
<comment type="caution">
    <text evidence="1">The sequence shown here is derived from an EMBL/GenBank/DDBJ whole genome shotgun (WGS) entry which is preliminary data.</text>
</comment>
<protein>
    <submittedName>
        <fullName evidence="1">Uncharacterized protein</fullName>
    </submittedName>
</protein>
<evidence type="ECO:0000313" key="1">
    <source>
        <dbReference type="EMBL" id="RNA27543.1"/>
    </source>
</evidence>
<gene>
    <name evidence="1" type="ORF">BpHYR1_046676</name>
</gene>
<dbReference type="AlphaFoldDB" id="A0A3M7RVE5"/>
<organism evidence="1 2">
    <name type="scientific">Brachionus plicatilis</name>
    <name type="common">Marine rotifer</name>
    <name type="synonym">Brachionus muelleri</name>
    <dbReference type="NCBI Taxonomy" id="10195"/>
    <lineage>
        <taxon>Eukaryota</taxon>
        <taxon>Metazoa</taxon>
        <taxon>Spiralia</taxon>
        <taxon>Gnathifera</taxon>
        <taxon>Rotifera</taxon>
        <taxon>Eurotatoria</taxon>
        <taxon>Monogononta</taxon>
        <taxon>Pseudotrocha</taxon>
        <taxon>Ploima</taxon>
        <taxon>Brachionidae</taxon>
        <taxon>Brachionus</taxon>
    </lineage>
</organism>
<dbReference type="Proteomes" id="UP000276133">
    <property type="component" value="Unassembled WGS sequence"/>
</dbReference>